<dbReference type="EMBL" id="DVGK01000077">
    <property type="protein sequence ID" value="HIR13613.1"/>
    <property type="molecule type" value="Genomic_DNA"/>
</dbReference>
<dbReference type="Proteomes" id="UP000886757">
    <property type="component" value="Unassembled WGS sequence"/>
</dbReference>
<organism evidence="1 2">
    <name type="scientific">Candidatus Choladousia intestinavium</name>
    <dbReference type="NCBI Taxonomy" id="2840727"/>
    <lineage>
        <taxon>Bacteria</taxon>
        <taxon>Bacillati</taxon>
        <taxon>Bacillota</taxon>
        <taxon>Clostridia</taxon>
        <taxon>Lachnospirales</taxon>
        <taxon>Lachnospiraceae</taxon>
        <taxon>Lachnospiraceae incertae sedis</taxon>
        <taxon>Candidatus Choladousia</taxon>
    </lineage>
</organism>
<evidence type="ECO:0000313" key="1">
    <source>
        <dbReference type="EMBL" id="HIR13613.1"/>
    </source>
</evidence>
<gene>
    <name evidence="1" type="ORF">IAB31_06790</name>
</gene>
<reference evidence="1" key="2">
    <citation type="journal article" date="2021" name="PeerJ">
        <title>Extensive microbial diversity within the chicken gut microbiome revealed by metagenomics and culture.</title>
        <authorList>
            <person name="Gilroy R."/>
            <person name="Ravi A."/>
            <person name="Getino M."/>
            <person name="Pursley I."/>
            <person name="Horton D.L."/>
            <person name="Alikhan N.F."/>
            <person name="Baker D."/>
            <person name="Gharbi K."/>
            <person name="Hall N."/>
            <person name="Watson M."/>
            <person name="Adriaenssens E.M."/>
            <person name="Foster-Nyarko E."/>
            <person name="Jarju S."/>
            <person name="Secka A."/>
            <person name="Antonio M."/>
            <person name="Oren A."/>
            <person name="Chaudhuri R.R."/>
            <person name="La Ragione R."/>
            <person name="Hildebrand F."/>
            <person name="Pallen M.J."/>
        </authorList>
    </citation>
    <scope>NUCLEOTIDE SEQUENCE</scope>
    <source>
        <strain evidence="1">ChiSjej4B22-8148</strain>
    </source>
</reference>
<comment type="caution">
    <text evidence="1">The sequence shown here is derived from an EMBL/GenBank/DDBJ whole genome shotgun (WGS) entry which is preliminary data.</text>
</comment>
<sequence>MRKDYKEEDEWGGAYYHDVMSYNSDGSQSYDDLTIFLSLVRLYGTDDYYLVQQRMHYGEEMDDFMVFEFLTESDGALIHEYGISIVTGEDYTVHYVPDTDGNLTSDAGSDGIPTQYIRCSTKPMWQE</sequence>
<reference evidence="1" key="1">
    <citation type="submission" date="2020-10" db="EMBL/GenBank/DDBJ databases">
        <authorList>
            <person name="Gilroy R."/>
        </authorList>
    </citation>
    <scope>NUCLEOTIDE SEQUENCE</scope>
    <source>
        <strain evidence="1">ChiSjej4B22-8148</strain>
    </source>
</reference>
<dbReference type="AlphaFoldDB" id="A0A9D1AC99"/>
<evidence type="ECO:0000313" key="2">
    <source>
        <dbReference type="Proteomes" id="UP000886757"/>
    </source>
</evidence>
<protein>
    <submittedName>
        <fullName evidence="1">Uncharacterized protein</fullName>
    </submittedName>
</protein>
<accession>A0A9D1AC99</accession>
<proteinExistence type="predicted"/>
<name>A0A9D1AC99_9FIRM</name>